<evidence type="ECO:0000259" key="4">
    <source>
        <dbReference type="PROSITE" id="PS50089"/>
    </source>
</evidence>
<reference evidence="5" key="1">
    <citation type="journal article" date="2020" name="Nature">
        <title>Giant virus diversity and host interactions through global metagenomics.</title>
        <authorList>
            <person name="Schulz F."/>
            <person name="Roux S."/>
            <person name="Paez-Espino D."/>
            <person name="Jungbluth S."/>
            <person name="Walsh D.A."/>
            <person name="Denef V.J."/>
            <person name="McMahon K.D."/>
            <person name="Konstantinidis K.T."/>
            <person name="Eloe-Fadrosh E.A."/>
            <person name="Kyrpides N.C."/>
            <person name="Woyke T."/>
        </authorList>
    </citation>
    <scope>NUCLEOTIDE SEQUENCE</scope>
    <source>
        <strain evidence="5">GVMAG-S-1004661-13</strain>
    </source>
</reference>
<feature type="domain" description="RING-type" evidence="4">
    <location>
        <begin position="3"/>
        <end position="45"/>
    </location>
</feature>
<evidence type="ECO:0000256" key="2">
    <source>
        <dbReference type="ARBA" id="ARBA00022771"/>
    </source>
</evidence>
<dbReference type="PANTHER" id="PTHR45969">
    <property type="entry name" value="RING ZINC FINGER PROTEIN-RELATED"/>
    <property type="match status" value="1"/>
</dbReference>
<proteinExistence type="predicted"/>
<dbReference type="SUPFAM" id="SSF57850">
    <property type="entry name" value="RING/U-box"/>
    <property type="match status" value="1"/>
</dbReference>
<name>A0A6C0ACW5_9ZZZZ</name>
<dbReference type="InterPro" id="IPR013083">
    <property type="entry name" value="Znf_RING/FYVE/PHD"/>
</dbReference>
<dbReference type="SMART" id="SM00184">
    <property type="entry name" value="RING"/>
    <property type="match status" value="1"/>
</dbReference>
<keyword evidence="1" id="KW-0479">Metal-binding</keyword>
<dbReference type="InterPro" id="IPR001841">
    <property type="entry name" value="Znf_RING"/>
</dbReference>
<dbReference type="Pfam" id="PF13639">
    <property type="entry name" value="zf-RING_2"/>
    <property type="match status" value="1"/>
</dbReference>
<keyword evidence="2" id="KW-0863">Zinc-finger</keyword>
<evidence type="ECO:0000256" key="1">
    <source>
        <dbReference type="ARBA" id="ARBA00022723"/>
    </source>
</evidence>
<dbReference type="Gene3D" id="3.30.40.10">
    <property type="entry name" value="Zinc/RING finger domain, C3HC4 (zinc finger)"/>
    <property type="match status" value="1"/>
</dbReference>
<protein>
    <recommendedName>
        <fullName evidence="4">RING-type domain-containing protein</fullName>
    </recommendedName>
</protein>
<dbReference type="AlphaFoldDB" id="A0A6C0ACW5"/>
<dbReference type="GO" id="GO:0008270">
    <property type="term" value="F:zinc ion binding"/>
    <property type="evidence" value="ECO:0007669"/>
    <property type="project" value="UniProtKB-KW"/>
</dbReference>
<evidence type="ECO:0000313" key="5">
    <source>
        <dbReference type="EMBL" id="QHS77245.1"/>
    </source>
</evidence>
<dbReference type="PROSITE" id="PS50089">
    <property type="entry name" value="ZF_RING_2"/>
    <property type="match status" value="1"/>
</dbReference>
<dbReference type="EMBL" id="MN740543">
    <property type="protein sequence ID" value="QHS77245.1"/>
    <property type="molecule type" value="Genomic_DNA"/>
</dbReference>
<accession>A0A6C0ACW5</accession>
<keyword evidence="3" id="KW-0862">Zinc</keyword>
<organism evidence="5">
    <name type="scientific">viral metagenome</name>
    <dbReference type="NCBI Taxonomy" id="1070528"/>
    <lineage>
        <taxon>unclassified sequences</taxon>
        <taxon>metagenomes</taxon>
        <taxon>organismal metagenomes</taxon>
    </lineage>
</organism>
<sequence length="118" mass="14471">MDCIICLNSIEDFYVPEFIKCEHYCFHKHCLKKWLEKGNSCPICRKEYDREPTIIQEKIKQEFNKKDNKNKDIYVEYIYLCPEERNRFAKLDNTVYVNNYNYDWEKITQGMANLRYSN</sequence>
<evidence type="ECO:0000256" key="3">
    <source>
        <dbReference type="ARBA" id="ARBA00022833"/>
    </source>
</evidence>